<dbReference type="Proteomes" id="UP000192596">
    <property type="component" value="Unassembled WGS sequence"/>
</dbReference>
<evidence type="ECO:0000313" key="3">
    <source>
        <dbReference type="Proteomes" id="UP000192596"/>
    </source>
</evidence>
<evidence type="ECO:0000313" key="2">
    <source>
        <dbReference type="EMBL" id="OQO07728.1"/>
    </source>
</evidence>
<dbReference type="EMBL" id="NAJO01000014">
    <property type="protein sequence ID" value="OQO07728.1"/>
    <property type="molecule type" value="Genomic_DNA"/>
</dbReference>
<evidence type="ECO:0000256" key="1">
    <source>
        <dbReference type="SAM" id="MobiDB-lite"/>
    </source>
</evidence>
<feature type="region of interest" description="Disordered" evidence="1">
    <location>
        <begin position="404"/>
        <end position="454"/>
    </location>
</feature>
<feature type="region of interest" description="Disordered" evidence="1">
    <location>
        <begin position="721"/>
        <end position="829"/>
    </location>
</feature>
<organism evidence="2 3">
    <name type="scientific">Cryoendolithus antarcticus</name>
    <dbReference type="NCBI Taxonomy" id="1507870"/>
    <lineage>
        <taxon>Eukaryota</taxon>
        <taxon>Fungi</taxon>
        <taxon>Dikarya</taxon>
        <taxon>Ascomycota</taxon>
        <taxon>Pezizomycotina</taxon>
        <taxon>Dothideomycetes</taxon>
        <taxon>Dothideomycetidae</taxon>
        <taxon>Cladosporiales</taxon>
        <taxon>Cladosporiaceae</taxon>
        <taxon>Cryoendolithus</taxon>
    </lineage>
</organism>
<accession>A0A1V8T918</accession>
<dbReference type="AlphaFoldDB" id="A0A1V8T918"/>
<proteinExistence type="predicted"/>
<gene>
    <name evidence="2" type="ORF">B0A48_07425</name>
</gene>
<feature type="compositionally biased region" description="Basic and acidic residues" evidence="1">
    <location>
        <begin position="524"/>
        <end position="535"/>
    </location>
</feature>
<keyword evidence="3" id="KW-1185">Reference proteome</keyword>
<protein>
    <submittedName>
        <fullName evidence="2">Uncharacterized protein</fullName>
    </submittedName>
</protein>
<feature type="region of interest" description="Disordered" evidence="1">
    <location>
        <begin position="509"/>
        <end position="562"/>
    </location>
</feature>
<comment type="caution">
    <text evidence="2">The sequence shown here is derived from an EMBL/GenBank/DDBJ whole genome shotgun (WGS) entry which is preliminary data.</text>
</comment>
<feature type="compositionally biased region" description="Polar residues" evidence="1">
    <location>
        <begin position="799"/>
        <end position="814"/>
    </location>
</feature>
<feature type="compositionally biased region" description="Polar residues" evidence="1">
    <location>
        <begin position="438"/>
        <end position="449"/>
    </location>
</feature>
<name>A0A1V8T918_9PEZI</name>
<reference evidence="3" key="1">
    <citation type="submission" date="2017-03" db="EMBL/GenBank/DDBJ databases">
        <title>Genomes of endolithic fungi from Antarctica.</title>
        <authorList>
            <person name="Coleine C."/>
            <person name="Masonjones S."/>
            <person name="Stajich J.E."/>
        </authorList>
    </citation>
    <scope>NUCLEOTIDE SEQUENCE [LARGE SCALE GENOMIC DNA]</scope>
    <source>
        <strain evidence="3">CCFEE 5527</strain>
    </source>
</reference>
<feature type="compositionally biased region" description="Low complexity" evidence="1">
    <location>
        <begin position="409"/>
        <end position="437"/>
    </location>
</feature>
<dbReference type="InParanoid" id="A0A1V8T918"/>
<feature type="compositionally biased region" description="Polar residues" evidence="1">
    <location>
        <begin position="538"/>
        <end position="559"/>
    </location>
</feature>
<feature type="compositionally biased region" description="Low complexity" evidence="1">
    <location>
        <begin position="772"/>
        <end position="787"/>
    </location>
</feature>
<feature type="compositionally biased region" description="Polar residues" evidence="1">
    <location>
        <begin position="509"/>
        <end position="518"/>
    </location>
</feature>
<sequence length="829" mass="88068">MAVRDGKALPKEYLHDLWTIARQYRLQRARDITAVAADLDSLDSFRQRMYNPRAALSPDQLLSGQAALTRDEILLLWPYVGESTWQWKETIWTKEAFRRRHHFECPANLACPTLLAIAVRRSKAIEKGDIAEDRRLAQLLADYKLQNPQGTHTRCPAEIHIVERRSSPARDAITGGYAELNTFKPHTCSLAALELRAWSMPLMDHVRASTQRTLGHGMPVAASAQGAVGPSAQIRSITQPVSSSLVQGQPTAQPTASSMIALAARATTRGNVTDTATTAPTNSGTRGGPIGSTVAILGAVPVVASQTTIAIQDVISSTSIGSSFINAADLPSSDLGQQLSIQIEGRALRLHATFRAIRHAIDLGNLFDTVDFTFESGTGASLLQHRLPLDATLMPSAPRGLMKYFSHGSTATNDNANPPNTSTASHSQSSSGGKAAQRNSSMVMPNESSEAGVDTSDAPLDAILLAAQGDPASAEVTLNSATVGTDQEGVMMTSTVQPEDQHVDTTLPKNSGILQSGSPPWPEISDHSDSDDYCNHEPTATQNTSDHIPTSTPASSPPLQCSHDAFDDEMVIEQARPLVAAHHPIANGVRPSNPCIAARTTTYSISVPNHAQGTTCVEQALNVSTVPTIATSACEASGGVIARPHQPQALTSVDLESIDITSDMPHVDNAANAADAYRGTLDSPAKHVSFQEPLSTPRVDTQHDWVDASVYNGGGASCAIEMAPDSPASSQHRPALQPVTPNPKVRPAATPRRRTKSASKLPKGTSKASLTKASAKPSAKIAPQASSNATPKTKLLRQPSVSDMLTWALTTSSGQKRRRLDDTIGPDSP</sequence>